<evidence type="ECO:0000313" key="3">
    <source>
        <dbReference type="Proteomes" id="UP000192674"/>
    </source>
</evidence>
<dbReference type="InterPro" id="IPR052729">
    <property type="entry name" value="Acyl/Acetyltrans_Enzymes"/>
</dbReference>
<dbReference type="PANTHER" id="PTHR47237">
    <property type="entry name" value="SLL0310 PROTEIN"/>
    <property type="match status" value="1"/>
</dbReference>
<dbReference type="EMBL" id="FWXV01000016">
    <property type="protein sequence ID" value="SMD26727.1"/>
    <property type="molecule type" value="Genomic_DNA"/>
</dbReference>
<dbReference type="OrthoDB" id="510731at2"/>
<dbReference type="RefSeq" id="WP_084434418.1">
    <property type="nucleotide sequence ID" value="NZ_FWXV01000016.1"/>
</dbReference>
<dbReference type="Pfam" id="PF18014">
    <property type="entry name" value="Acetyltransf_18"/>
    <property type="match status" value="1"/>
</dbReference>
<dbReference type="SUPFAM" id="SSF55729">
    <property type="entry name" value="Acyl-CoA N-acyltransferases (Nat)"/>
    <property type="match status" value="1"/>
</dbReference>
<dbReference type="Gene3D" id="3.40.630.30">
    <property type="match status" value="1"/>
</dbReference>
<dbReference type="InterPro" id="IPR000182">
    <property type="entry name" value="GNAT_dom"/>
</dbReference>
<accession>A0A1Y5Y7H6</accession>
<dbReference type="AlphaFoldDB" id="A0A1Y5Y7H6"/>
<keyword evidence="2" id="KW-0808">Transferase</keyword>
<dbReference type="CDD" id="cd04301">
    <property type="entry name" value="NAT_SF"/>
    <property type="match status" value="1"/>
</dbReference>
<protein>
    <submittedName>
        <fullName evidence="2">Acetyltransferase (GNAT) domain-containing protein</fullName>
    </submittedName>
</protein>
<dbReference type="Pfam" id="PF13508">
    <property type="entry name" value="Acetyltransf_7"/>
    <property type="match status" value="1"/>
</dbReference>
<dbReference type="Gene3D" id="3.40.630.90">
    <property type="match status" value="1"/>
</dbReference>
<organism evidence="2 3">
    <name type="scientific">Kibdelosporangium aridum</name>
    <dbReference type="NCBI Taxonomy" id="2030"/>
    <lineage>
        <taxon>Bacteria</taxon>
        <taxon>Bacillati</taxon>
        <taxon>Actinomycetota</taxon>
        <taxon>Actinomycetes</taxon>
        <taxon>Pseudonocardiales</taxon>
        <taxon>Pseudonocardiaceae</taxon>
        <taxon>Kibdelosporangium</taxon>
    </lineage>
</organism>
<reference evidence="2 3" key="1">
    <citation type="submission" date="2017-04" db="EMBL/GenBank/DDBJ databases">
        <authorList>
            <person name="Afonso C.L."/>
            <person name="Miller P.J."/>
            <person name="Scott M.A."/>
            <person name="Spackman E."/>
            <person name="Goraichik I."/>
            <person name="Dimitrov K.M."/>
            <person name="Suarez D.L."/>
            <person name="Swayne D.E."/>
        </authorList>
    </citation>
    <scope>NUCLEOTIDE SEQUENCE [LARGE SCALE GENOMIC DNA]</scope>
    <source>
        <strain evidence="2 3">DSM 43828</strain>
    </source>
</reference>
<evidence type="ECO:0000313" key="2">
    <source>
        <dbReference type="EMBL" id="SMD26727.1"/>
    </source>
</evidence>
<evidence type="ECO:0000259" key="1">
    <source>
        <dbReference type="PROSITE" id="PS51186"/>
    </source>
</evidence>
<dbReference type="PROSITE" id="PS51186">
    <property type="entry name" value="GNAT"/>
    <property type="match status" value="1"/>
</dbReference>
<dbReference type="GO" id="GO:0016747">
    <property type="term" value="F:acyltransferase activity, transferring groups other than amino-acyl groups"/>
    <property type="evidence" value="ECO:0007669"/>
    <property type="project" value="InterPro"/>
</dbReference>
<dbReference type="InterPro" id="IPR041496">
    <property type="entry name" value="YitH/HolE_GNAT"/>
</dbReference>
<dbReference type="Proteomes" id="UP000192674">
    <property type="component" value="Unassembled WGS sequence"/>
</dbReference>
<feature type="domain" description="N-acetyltransferase" evidence="1">
    <location>
        <begin position="1"/>
        <end position="131"/>
    </location>
</feature>
<dbReference type="PANTHER" id="PTHR47237:SF2">
    <property type="entry name" value="BLL4206 PROTEIN"/>
    <property type="match status" value="1"/>
</dbReference>
<name>A0A1Y5Y7H6_KIBAR</name>
<keyword evidence="3" id="KW-1185">Reference proteome</keyword>
<sequence>MLIRRIDATRLEDCLALAAGREWSSEPHKWGLLFEIGDVYGIDDPDGGLAGCVVCTRYGKRLSGIGMMLVAEKFGRQGLGTQLMKHAMAEAGTDSTWLTATTYGQPLYEKLGFRSIGDSYIYRGEFRPPAAGVSRAASTKDLEAIAALDAEVFGAPRPEVLRRLPAFAERLVVIQGTGGIRGYGAAWRNVDNTVIGPVVADNESVAKDLISDLAAGTSLPVRLDIDSTHPELREWVEGLGVGRGMRTTVMVHGASLPGDRSRLFLPLSVATG</sequence>
<proteinExistence type="predicted"/>
<dbReference type="InterPro" id="IPR016181">
    <property type="entry name" value="Acyl_CoA_acyltransferase"/>
</dbReference>
<gene>
    <name evidence="2" type="ORF">SAMN05661093_10313</name>
</gene>